<dbReference type="Proteomes" id="UP001525890">
    <property type="component" value="Unassembled WGS sequence"/>
</dbReference>
<evidence type="ECO:0000313" key="2">
    <source>
        <dbReference type="Proteomes" id="UP001525890"/>
    </source>
</evidence>
<comment type="caution">
    <text evidence="1">The sequence shown here is derived from an EMBL/GenBank/DDBJ whole genome shotgun (WGS) entry which is preliminary data.</text>
</comment>
<accession>A0ABT2MUG8</accession>
<keyword evidence="2" id="KW-1185">Reference proteome</keyword>
<protein>
    <recommendedName>
        <fullName evidence="3">P-type conjugative transfer protein TrbJ</fullName>
    </recommendedName>
</protein>
<evidence type="ECO:0008006" key="3">
    <source>
        <dbReference type="Google" id="ProtNLM"/>
    </source>
</evidence>
<reference evidence="1 2" key="1">
    <citation type="journal article" date="2022" name="Front. Microbiol.">
        <title>High genomic differentiation and limited gene flow indicate recent cryptic speciation within the genus Laspinema (cyanobacteria).</title>
        <authorList>
            <person name="Stanojkovic A."/>
            <person name="Skoupy S."/>
            <person name="Skaloud P."/>
            <person name="Dvorak P."/>
        </authorList>
    </citation>
    <scope>NUCLEOTIDE SEQUENCE [LARGE SCALE GENOMIC DNA]</scope>
    <source>
        <strain evidence="1 2">D2a</strain>
    </source>
</reference>
<dbReference type="RefSeq" id="WP_368007909.1">
    <property type="nucleotide sequence ID" value="NZ_JAMXFF010000031.1"/>
</dbReference>
<sequence>MKYTSNLIVPRAVILVAILSEVSPAYALETPQISQSLLKFPLQEIVQEFKQRLSSLEFYVDDILGERLNSLSEQVQTDIFALVEDAKGRLGIPDPGEIRLRLEEVVTNENPSYDVEWAATEVDRQLAQAQAAETFSKSGQILQEQRLERIQASVEQSQQLGTAAQQDQATQDVMKRIAAQNTELGALLGSMYADQQRVHRSGDLQNLQLSNISRTLDTQTRTQNAQTLGASFQVMRTAGFGRLF</sequence>
<name>A0ABT2MUG8_9CYAN</name>
<organism evidence="1 2">
    <name type="scientific">Laspinema palackyanum D2a</name>
    <dbReference type="NCBI Taxonomy" id="2953684"/>
    <lineage>
        <taxon>Bacteria</taxon>
        <taxon>Bacillati</taxon>
        <taxon>Cyanobacteriota</taxon>
        <taxon>Cyanophyceae</taxon>
        <taxon>Oscillatoriophycideae</taxon>
        <taxon>Oscillatoriales</taxon>
        <taxon>Laspinemataceae</taxon>
        <taxon>Laspinema</taxon>
        <taxon>Laspinema palackyanum</taxon>
    </lineage>
</organism>
<gene>
    <name evidence="1" type="ORF">NG799_18950</name>
</gene>
<proteinExistence type="predicted"/>
<dbReference type="EMBL" id="JAMXFF010000031">
    <property type="protein sequence ID" value="MCT7968390.1"/>
    <property type="molecule type" value="Genomic_DNA"/>
</dbReference>
<evidence type="ECO:0000313" key="1">
    <source>
        <dbReference type="EMBL" id="MCT7968390.1"/>
    </source>
</evidence>